<gene>
    <name evidence="1" type="ORF">MNBD_ALPHA04-780</name>
</gene>
<accession>A0A3B0SUE3</accession>
<evidence type="ECO:0000313" key="1">
    <source>
        <dbReference type="EMBL" id="VAW04697.1"/>
    </source>
</evidence>
<dbReference type="EMBL" id="UOEF01000413">
    <property type="protein sequence ID" value="VAW04697.1"/>
    <property type="molecule type" value="Genomic_DNA"/>
</dbReference>
<name>A0A3B0SUE3_9ZZZZ</name>
<sequence length="79" mass="8823">MKAQIASGLTVAGVTGVRQDQNGYQAVAPMEQFDGLEFFRTLADVHGPSPVREWREISVFADRIAQVVQEYRPDILHAH</sequence>
<dbReference type="AlphaFoldDB" id="A0A3B0SUE3"/>
<reference evidence="1" key="1">
    <citation type="submission" date="2018-06" db="EMBL/GenBank/DDBJ databases">
        <authorList>
            <person name="Zhirakovskaya E."/>
        </authorList>
    </citation>
    <scope>NUCLEOTIDE SEQUENCE</scope>
</reference>
<organism evidence="1">
    <name type="scientific">hydrothermal vent metagenome</name>
    <dbReference type="NCBI Taxonomy" id="652676"/>
    <lineage>
        <taxon>unclassified sequences</taxon>
        <taxon>metagenomes</taxon>
        <taxon>ecological metagenomes</taxon>
    </lineage>
</organism>
<protein>
    <recommendedName>
        <fullName evidence="2">Glycosyltransferase subfamily 4-like N-terminal domain-containing protein</fullName>
    </recommendedName>
</protein>
<proteinExistence type="predicted"/>
<evidence type="ECO:0008006" key="2">
    <source>
        <dbReference type="Google" id="ProtNLM"/>
    </source>
</evidence>
<feature type="non-terminal residue" evidence="1">
    <location>
        <position position="79"/>
    </location>
</feature>